<feature type="region of interest" description="Disordered" evidence="1">
    <location>
        <begin position="1"/>
        <end position="54"/>
    </location>
</feature>
<dbReference type="AlphaFoldDB" id="A0A9P5CSY8"/>
<dbReference type="GeneID" id="63837093"/>
<dbReference type="Proteomes" id="UP000803844">
    <property type="component" value="Unassembled WGS sequence"/>
</dbReference>
<name>A0A9P5CSY8_CRYP1</name>
<dbReference type="PANTHER" id="PTHR38790">
    <property type="entry name" value="2EXR DOMAIN-CONTAINING PROTEIN-RELATED"/>
    <property type="match status" value="1"/>
</dbReference>
<evidence type="ECO:0000313" key="2">
    <source>
        <dbReference type="EMBL" id="KAF3769773.1"/>
    </source>
</evidence>
<evidence type="ECO:0000256" key="1">
    <source>
        <dbReference type="SAM" id="MobiDB-lite"/>
    </source>
</evidence>
<dbReference type="RefSeq" id="XP_040780734.1">
    <property type="nucleotide sequence ID" value="XM_040919964.1"/>
</dbReference>
<gene>
    <name evidence="2" type="ORF">M406DRAFT_325257</name>
</gene>
<comment type="caution">
    <text evidence="2">The sequence shown here is derived from an EMBL/GenBank/DDBJ whole genome shotgun (WGS) entry which is preliminary data.</text>
</comment>
<sequence length="331" mass="38241">MSTESETTKRYSQRKRVTISYTEDHESEELGGNNDALSQEDGNSDDDLKQSASKDVQNLPEKAQVFEQQPPAFRFMLTFVRYLPGEIRNMIYKLVVLNKSSQVSLESVSLVNISIRRRLAERTCFINSLRNLRLLRVSKIVYQEASSLMYGQKFFFNRLVALQTFLLHLRPQSMVFIRAVGVGTTSSEWQLLPGVSAQVAQLKYLESLSISGLDYTISEKSFDRYLRQTNRPISGWQTSIESMDKYIGTKLARDTFPYIFPFYEQVIHERGVDALVQILSFPAWQHEIFKEGGRRLGKFERLRDVPDSDERKSRRAKIFGDEVVFLLSQDV</sequence>
<dbReference type="OrthoDB" id="62952at2759"/>
<protein>
    <submittedName>
        <fullName evidence="2">Uncharacterized protein</fullName>
    </submittedName>
</protein>
<accession>A0A9P5CSY8</accession>
<dbReference type="EMBL" id="MU032344">
    <property type="protein sequence ID" value="KAF3769773.1"/>
    <property type="molecule type" value="Genomic_DNA"/>
</dbReference>
<proteinExistence type="predicted"/>
<keyword evidence="3" id="KW-1185">Reference proteome</keyword>
<organism evidence="2 3">
    <name type="scientific">Cryphonectria parasitica (strain ATCC 38755 / EP155)</name>
    <dbReference type="NCBI Taxonomy" id="660469"/>
    <lineage>
        <taxon>Eukaryota</taxon>
        <taxon>Fungi</taxon>
        <taxon>Dikarya</taxon>
        <taxon>Ascomycota</taxon>
        <taxon>Pezizomycotina</taxon>
        <taxon>Sordariomycetes</taxon>
        <taxon>Sordariomycetidae</taxon>
        <taxon>Diaporthales</taxon>
        <taxon>Cryphonectriaceae</taxon>
        <taxon>Cryphonectria-Endothia species complex</taxon>
        <taxon>Cryphonectria</taxon>
    </lineage>
</organism>
<reference evidence="2" key="1">
    <citation type="journal article" date="2020" name="Phytopathology">
        <title>Genome sequence of the chestnut blight fungus Cryphonectria parasitica EP155: A fundamental resource for an archetypical invasive plant pathogen.</title>
        <authorList>
            <person name="Crouch J.A."/>
            <person name="Dawe A."/>
            <person name="Aerts A."/>
            <person name="Barry K."/>
            <person name="Churchill A.C.L."/>
            <person name="Grimwood J."/>
            <person name="Hillman B."/>
            <person name="Milgroom M.G."/>
            <person name="Pangilinan J."/>
            <person name="Smith M."/>
            <person name="Salamov A."/>
            <person name="Schmutz J."/>
            <person name="Yadav J."/>
            <person name="Grigoriev I.V."/>
            <person name="Nuss D."/>
        </authorList>
    </citation>
    <scope>NUCLEOTIDE SEQUENCE</scope>
    <source>
        <strain evidence="2">EP155</strain>
    </source>
</reference>
<evidence type="ECO:0000313" key="3">
    <source>
        <dbReference type="Proteomes" id="UP000803844"/>
    </source>
</evidence>
<dbReference type="PANTHER" id="PTHR38790:SF4">
    <property type="entry name" value="2EXR DOMAIN-CONTAINING PROTEIN"/>
    <property type="match status" value="1"/>
</dbReference>